<dbReference type="GO" id="GO:0016301">
    <property type="term" value="F:kinase activity"/>
    <property type="evidence" value="ECO:0007669"/>
    <property type="project" value="UniProtKB-KW"/>
</dbReference>
<organism evidence="2 3">
    <name type="scientific">Clostridium botulinum</name>
    <dbReference type="NCBI Taxonomy" id="1491"/>
    <lineage>
        <taxon>Bacteria</taxon>
        <taxon>Bacillati</taxon>
        <taxon>Bacillota</taxon>
        <taxon>Clostridia</taxon>
        <taxon>Eubacteriales</taxon>
        <taxon>Clostridiaceae</taxon>
        <taxon>Clostridium</taxon>
    </lineage>
</organism>
<dbReference type="RefSeq" id="WP_013720814.1">
    <property type="nucleotide sequence ID" value="NZ_LGVO01000086.1"/>
</dbReference>
<dbReference type="Gene3D" id="3.40.50.300">
    <property type="entry name" value="P-loop containing nucleotide triphosphate hydrolases"/>
    <property type="match status" value="1"/>
</dbReference>
<name>A0A9Q1UWA5_CLOBO</name>
<keyword evidence="2" id="KW-0418">Kinase</keyword>
<dbReference type="OrthoDB" id="1033810at2"/>
<evidence type="ECO:0000313" key="2">
    <source>
        <dbReference type="EMBL" id="KOA82638.1"/>
    </source>
</evidence>
<feature type="domain" description="Guanylate kinase-like" evidence="1">
    <location>
        <begin position="4"/>
        <end position="185"/>
    </location>
</feature>
<accession>A0A9Q1UWA5</accession>
<proteinExistence type="predicted"/>
<gene>
    <name evidence="2" type="ORF">ADU74_13265</name>
</gene>
<evidence type="ECO:0000313" key="3">
    <source>
        <dbReference type="Proteomes" id="UP000037540"/>
    </source>
</evidence>
<dbReference type="SUPFAM" id="SSF52540">
    <property type="entry name" value="P-loop containing nucleoside triphosphate hydrolases"/>
    <property type="match status" value="1"/>
</dbReference>
<dbReference type="InterPro" id="IPR027417">
    <property type="entry name" value="P-loop_NTPase"/>
</dbReference>
<keyword evidence="2" id="KW-0808">Transferase</keyword>
<dbReference type="AlphaFoldDB" id="A0A9Q1UWA5"/>
<dbReference type="PROSITE" id="PS50052">
    <property type="entry name" value="GUANYLATE_KINASE_2"/>
    <property type="match status" value="1"/>
</dbReference>
<dbReference type="EMBL" id="LGVR01000100">
    <property type="protein sequence ID" value="KOA82638.1"/>
    <property type="molecule type" value="Genomic_DNA"/>
</dbReference>
<protein>
    <submittedName>
        <fullName evidence="2">Guanylate kinase</fullName>
    </submittedName>
</protein>
<sequence>MNKPKIILVLGQSASGKSTIIEEMEWYGYKAIQSYTTRPKRTKDEKGHIFVREKDYTFIRDDKTNEIKVYDKLGNEVDTVAYTYFNGNHYWANMDQVEESTYYIIDKAGVDYFANKVESRVDYKIVYVTVPFLTRIKRLIKRDGLVKGISRLINDFKMFRGLKYDTKIVNRDLEQSVQELREITEEFIKEKM</sequence>
<reference evidence="2 3" key="1">
    <citation type="submission" date="2015-07" db="EMBL/GenBank/DDBJ databases">
        <title>Draft genome sequences of 17 French Clostridium botulinum group III.</title>
        <authorList>
            <person name="Woudstra C."/>
            <person name="Le Marechal C."/>
            <person name="Souillard R."/>
            <person name="Bayon-Auboyer M.-H."/>
            <person name="Dessouter D."/>
            <person name="Fach P."/>
        </authorList>
    </citation>
    <scope>NUCLEOTIDE SEQUENCE [LARGE SCALE GENOMIC DNA]</scope>
    <source>
        <strain evidence="2 3">12LNRI-CD</strain>
    </source>
</reference>
<dbReference type="InterPro" id="IPR008144">
    <property type="entry name" value="Guanylate_kin-like_dom"/>
</dbReference>
<dbReference type="Proteomes" id="UP000037540">
    <property type="component" value="Unassembled WGS sequence"/>
</dbReference>
<evidence type="ECO:0000259" key="1">
    <source>
        <dbReference type="PROSITE" id="PS50052"/>
    </source>
</evidence>
<comment type="caution">
    <text evidence="2">The sequence shown here is derived from an EMBL/GenBank/DDBJ whole genome shotgun (WGS) entry which is preliminary data.</text>
</comment>